<evidence type="ECO:0000256" key="14">
    <source>
        <dbReference type="ARBA" id="ARBA00023221"/>
    </source>
</evidence>
<evidence type="ECO:0000256" key="6">
    <source>
        <dbReference type="ARBA" id="ARBA00022857"/>
    </source>
</evidence>
<keyword evidence="11" id="KW-0443">Lipid metabolism</keyword>
<evidence type="ECO:0000256" key="17">
    <source>
        <dbReference type="ARBA" id="ARBA00048918"/>
    </source>
</evidence>
<keyword evidence="6" id="KW-0521">NADP</keyword>
<feature type="transmembrane region" description="Helical" evidence="19">
    <location>
        <begin position="328"/>
        <end position="347"/>
    </location>
</feature>
<name>A0A7S3PQG0_9STRA</name>
<accession>A0A7S3PQG0</accession>
<comment type="catalytic activity">
    <reaction evidence="17">
        <text>ergosterol + NADP(+) = ergosta-5,7,22,24(28)-tetraen-3beta-ol + NADPH + H(+)</text>
        <dbReference type="Rhea" id="RHEA:18501"/>
        <dbReference type="ChEBI" id="CHEBI:15378"/>
        <dbReference type="ChEBI" id="CHEBI:16933"/>
        <dbReference type="ChEBI" id="CHEBI:18249"/>
        <dbReference type="ChEBI" id="CHEBI:57783"/>
        <dbReference type="ChEBI" id="CHEBI:58349"/>
        <dbReference type="EC" id="1.3.1.71"/>
    </reaction>
    <physiologicalReaction direction="right-to-left" evidence="17">
        <dbReference type="Rhea" id="RHEA:18503"/>
    </physiologicalReaction>
</comment>
<keyword evidence="10" id="KW-0756">Sterol biosynthesis</keyword>
<evidence type="ECO:0000256" key="12">
    <source>
        <dbReference type="ARBA" id="ARBA00023136"/>
    </source>
</evidence>
<feature type="transmembrane region" description="Helical" evidence="19">
    <location>
        <begin position="109"/>
        <end position="128"/>
    </location>
</feature>
<feature type="transmembrane region" description="Helical" evidence="19">
    <location>
        <begin position="411"/>
        <end position="435"/>
    </location>
</feature>
<evidence type="ECO:0000256" key="3">
    <source>
        <dbReference type="ARBA" id="ARBA00022516"/>
    </source>
</evidence>
<reference evidence="20" key="1">
    <citation type="submission" date="2021-01" db="EMBL/GenBank/DDBJ databases">
        <authorList>
            <person name="Corre E."/>
            <person name="Pelletier E."/>
            <person name="Niang G."/>
            <person name="Scheremetjew M."/>
            <person name="Finn R."/>
            <person name="Kale V."/>
            <person name="Holt S."/>
            <person name="Cochrane G."/>
            <person name="Meng A."/>
            <person name="Brown T."/>
            <person name="Cohen L."/>
        </authorList>
    </citation>
    <scope>NUCLEOTIDE SEQUENCE</scope>
    <source>
        <strain evidence="20">GSBS06</strain>
    </source>
</reference>
<evidence type="ECO:0000256" key="13">
    <source>
        <dbReference type="ARBA" id="ARBA00023166"/>
    </source>
</evidence>
<keyword evidence="9" id="KW-0560">Oxidoreductase</keyword>
<dbReference type="EC" id="1.3.1.71" evidence="16"/>
<dbReference type="GO" id="GO:0006696">
    <property type="term" value="P:ergosterol biosynthetic process"/>
    <property type="evidence" value="ECO:0007669"/>
    <property type="project" value="TreeGrafter"/>
</dbReference>
<dbReference type="InterPro" id="IPR001171">
    <property type="entry name" value="ERG24_DHCR-like"/>
</dbReference>
<dbReference type="PROSITE" id="PS01018">
    <property type="entry name" value="STEROL_REDUCT_2"/>
    <property type="match status" value="1"/>
</dbReference>
<dbReference type="AlphaFoldDB" id="A0A7S3PQG0"/>
<feature type="transmembrane region" description="Helical" evidence="19">
    <location>
        <begin position="297"/>
        <end position="321"/>
    </location>
</feature>
<dbReference type="GO" id="GO:0000246">
    <property type="term" value="F:Delta24(24-1) sterol reductase activity"/>
    <property type="evidence" value="ECO:0007669"/>
    <property type="project" value="UniProtKB-EC"/>
</dbReference>
<organism evidence="20">
    <name type="scientific">Aplanochytrium stocchinoi</name>
    <dbReference type="NCBI Taxonomy" id="215587"/>
    <lineage>
        <taxon>Eukaryota</taxon>
        <taxon>Sar</taxon>
        <taxon>Stramenopiles</taxon>
        <taxon>Bigyra</taxon>
        <taxon>Labyrinthulomycetes</taxon>
        <taxon>Thraustochytrida</taxon>
        <taxon>Thraustochytriidae</taxon>
        <taxon>Aplanochytrium</taxon>
    </lineage>
</organism>
<evidence type="ECO:0000256" key="18">
    <source>
        <dbReference type="SAM" id="MobiDB-lite"/>
    </source>
</evidence>
<dbReference type="PROSITE" id="PS01017">
    <property type="entry name" value="STEROL_REDUCT_1"/>
    <property type="match status" value="1"/>
</dbReference>
<feature type="transmembrane region" description="Helical" evidence="19">
    <location>
        <begin position="176"/>
        <end position="198"/>
    </location>
</feature>
<evidence type="ECO:0000256" key="10">
    <source>
        <dbReference type="ARBA" id="ARBA00023011"/>
    </source>
</evidence>
<keyword evidence="5" id="KW-0256">Endoplasmic reticulum</keyword>
<evidence type="ECO:0000256" key="15">
    <source>
        <dbReference type="ARBA" id="ARBA00029435"/>
    </source>
</evidence>
<keyword evidence="13" id="KW-1207">Sterol metabolism</keyword>
<dbReference type="PANTHER" id="PTHR21257">
    <property type="entry name" value="DELTA(14)-STEROL REDUCTASE"/>
    <property type="match status" value="1"/>
</dbReference>
<dbReference type="Pfam" id="PF01222">
    <property type="entry name" value="ERG4_ERG24"/>
    <property type="match status" value="1"/>
</dbReference>
<evidence type="ECO:0000256" key="4">
    <source>
        <dbReference type="ARBA" id="ARBA00022692"/>
    </source>
</evidence>
<evidence type="ECO:0000256" key="11">
    <source>
        <dbReference type="ARBA" id="ARBA00023098"/>
    </source>
</evidence>
<feature type="transmembrane region" description="Helical" evidence="19">
    <location>
        <begin position="149"/>
        <end position="170"/>
    </location>
</feature>
<proteinExistence type="inferred from homology"/>
<keyword evidence="8 19" id="KW-1133">Transmembrane helix</keyword>
<dbReference type="FunFam" id="1.20.120.1630:FF:000003">
    <property type="entry name" value="C-24(28) sterol reductase"/>
    <property type="match status" value="1"/>
</dbReference>
<dbReference type="GO" id="GO:0005789">
    <property type="term" value="C:endoplasmic reticulum membrane"/>
    <property type="evidence" value="ECO:0007669"/>
    <property type="project" value="UniProtKB-SubCell"/>
</dbReference>
<evidence type="ECO:0000256" key="9">
    <source>
        <dbReference type="ARBA" id="ARBA00023002"/>
    </source>
</evidence>
<evidence type="ECO:0000256" key="19">
    <source>
        <dbReference type="SAM" id="Phobius"/>
    </source>
</evidence>
<dbReference type="PANTHER" id="PTHR21257:SF31">
    <property type="entry name" value="DELTA(24(24(1)))-STEROL REDUCTASE ERG4"/>
    <property type="match status" value="1"/>
</dbReference>
<protein>
    <recommendedName>
        <fullName evidence="16">Delta(24(24(1)))-sterol reductase</fullName>
        <ecNumber evidence="16">1.3.1.71</ecNumber>
    </recommendedName>
</protein>
<feature type="transmembrane region" description="Helical" evidence="19">
    <location>
        <begin position="38"/>
        <end position="59"/>
    </location>
</feature>
<evidence type="ECO:0000256" key="2">
    <source>
        <dbReference type="ARBA" id="ARBA00005402"/>
    </source>
</evidence>
<keyword evidence="4 19" id="KW-0812">Transmembrane</keyword>
<keyword evidence="3" id="KW-0444">Lipid biosynthesis</keyword>
<feature type="compositionally biased region" description="Basic and acidic residues" evidence="18">
    <location>
        <begin position="8"/>
        <end position="17"/>
    </location>
</feature>
<evidence type="ECO:0000256" key="5">
    <source>
        <dbReference type="ARBA" id="ARBA00022824"/>
    </source>
</evidence>
<dbReference type="InterPro" id="IPR018083">
    <property type="entry name" value="Sterol_reductase_CS"/>
</dbReference>
<comment type="similarity">
    <text evidence="2">Belongs to the ERG4/ERG24 family.</text>
</comment>
<evidence type="ECO:0000313" key="20">
    <source>
        <dbReference type="EMBL" id="CAE0447319.1"/>
    </source>
</evidence>
<evidence type="ECO:0000256" key="16">
    <source>
        <dbReference type="ARBA" id="ARBA00038892"/>
    </source>
</evidence>
<evidence type="ECO:0000256" key="1">
    <source>
        <dbReference type="ARBA" id="ARBA00004477"/>
    </source>
</evidence>
<keyword evidence="7" id="KW-0752">Steroid biosynthesis</keyword>
<gene>
    <name evidence="20" type="ORF">ASTO00021_LOCUS17292</name>
</gene>
<evidence type="ECO:0000256" key="8">
    <source>
        <dbReference type="ARBA" id="ARBA00022989"/>
    </source>
</evidence>
<keyword evidence="12 19" id="KW-0472">Membrane</keyword>
<sequence>MAVTTRSRSRDAKRKGDTSSVKSQQPHGREKDVDVMEFGGSIGAAGIILFSHTILYYFWYCLEFNEGGLSDPGLASLFTAPREWKDFISDVVAKAATHCYPTLYAWKIYLTYVTLEVLLAFMMPGIWIKGYPVPSEGNQRLSYLCNALWSWYAFLLIGLSFHISGVWRVTELADNYGAVMTVAVIVGNLVSIMMYVAARIQKRENRMTGNFLYDLFMGIYLNPRIGYFDLKMWAEIRISWKLLFFLTISAAAKQYELYGTVTWPMIFMVTAHFLYTNACQKGEECIPTTWDIFYENWGWMIIFWNFAGVPFVYTFQSYYILKQEPYHFHPLLHVLHFLLLFSAYYVWDTANSQKNRYRMQREGTYVKRYAFPQLPHGTLENPKTLQDDSGHTLLIDGWWAYARKIHYFADILMALSWGLACGAAALPYFYVTFFVSMLTHRAQRDTEKCAKKYGELWEAYKKEVPYILIPGLY</sequence>
<comment type="pathway">
    <text evidence="15">Steroid metabolism; ergosterol biosynthesis.</text>
</comment>
<comment type="subcellular location">
    <subcellularLocation>
        <location evidence="1">Endoplasmic reticulum membrane</location>
        <topology evidence="1">Multi-pass membrane protein</topology>
    </subcellularLocation>
</comment>
<dbReference type="EMBL" id="HBIN01022520">
    <property type="protein sequence ID" value="CAE0447319.1"/>
    <property type="molecule type" value="Transcribed_RNA"/>
</dbReference>
<keyword evidence="14" id="KW-0753">Steroid metabolism</keyword>
<dbReference type="Gene3D" id="1.20.120.1630">
    <property type="match status" value="1"/>
</dbReference>
<evidence type="ECO:0000256" key="7">
    <source>
        <dbReference type="ARBA" id="ARBA00022955"/>
    </source>
</evidence>
<feature type="region of interest" description="Disordered" evidence="18">
    <location>
        <begin position="1"/>
        <end position="30"/>
    </location>
</feature>